<protein>
    <recommendedName>
        <fullName evidence="3">Protein kilB</fullName>
    </recommendedName>
</protein>
<dbReference type="EMBL" id="VCKX01000002">
    <property type="protein sequence ID" value="TMR39595.1"/>
    <property type="molecule type" value="Genomic_DNA"/>
</dbReference>
<dbReference type="Proteomes" id="UP000306628">
    <property type="component" value="Unassembled WGS sequence"/>
</dbReference>
<dbReference type="AlphaFoldDB" id="A0A5S4H2W2"/>
<dbReference type="OrthoDB" id="4557493at2"/>
<reference evidence="1 2" key="1">
    <citation type="submission" date="2019-05" db="EMBL/GenBank/DDBJ databases">
        <title>Draft genome sequence of Nonomuraea zeae DSM 100528.</title>
        <authorList>
            <person name="Saricaoglu S."/>
            <person name="Isik K."/>
        </authorList>
    </citation>
    <scope>NUCLEOTIDE SEQUENCE [LARGE SCALE GENOMIC DNA]</scope>
    <source>
        <strain evidence="1 2">DSM 100528</strain>
    </source>
</reference>
<keyword evidence="2" id="KW-1185">Reference proteome</keyword>
<comment type="caution">
    <text evidence="1">The sequence shown here is derived from an EMBL/GenBank/DDBJ whole genome shotgun (WGS) entry which is preliminary data.</text>
</comment>
<sequence length="156" mass="17386">MQVVFAALIAVAGTLLGSLTTFLFQRWTVTRTESFTRTERLRQERMKAYSAFAGAVLDLRTKQGARWGAKRRADASPEAYAEAKAVQNLSRATAWQALCLVRLLTDDDEAVRLASAAMELAADIHTLATLEELDKRMGEVRQAIDRFIDRAALLVR</sequence>
<evidence type="ECO:0000313" key="2">
    <source>
        <dbReference type="Proteomes" id="UP000306628"/>
    </source>
</evidence>
<evidence type="ECO:0008006" key="3">
    <source>
        <dbReference type="Google" id="ProtNLM"/>
    </source>
</evidence>
<dbReference type="RefSeq" id="WP_138687621.1">
    <property type="nucleotide sequence ID" value="NZ_JBHSAZ010000112.1"/>
</dbReference>
<proteinExistence type="predicted"/>
<accession>A0A5S4H2W2</accession>
<name>A0A5S4H2W2_9ACTN</name>
<gene>
    <name evidence="1" type="ORF">ETD85_00860</name>
</gene>
<evidence type="ECO:0000313" key="1">
    <source>
        <dbReference type="EMBL" id="TMR39595.1"/>
    </source>
</evidence>
<organism evidence="1 2">
    <name type="scientific">Nonomuraea zeae</name>
    <dbReference type="NCBI Taxonomy" id="1642303"/>
    <lineage>
        <taxon>Bacteria</taxon>
        <taxon>Bacillati</taxon>
        <taxon>Actinomycetota</taxon>
        <taxon>Actinomycetes</taxon>
        <taxon>Streptosporangiales</taxon>
        <taxon>Streptosporangiaceae</taxon>
        <taxon>Nonomuraea</taxon>
    </lineage>
</organism>